<dbReference type="InterPro" id="IPR053848">
    <property type="entry name" value="IMS_HHH_1"/>
</dbReference>
<dbReference type="Gene3D" id="3.30.70.270">
    <property type="match status" value="1"/>
</dbReference>
<keyword evidence="8 16" id="KW-0479">Metal-binding</keyword>
<keyword evidence="10 16" id="KW-0460">Magnesium</keyword>
<dbReference type="InterPro" id="IPR050116">
    <property type="entry name" value="DNA_polymerase-Y"/>
</dbReference>
<dbReference type="EMBL" id="BAAAON010000002">
    <property type="protein sequence ID" value="GAA2176565.1"/>
    <property type="molecule type" value="Genomic_DNA"/>
</dbReference>
<evidence type="ECO:0000256" key="8">
    <source>
        <dbReference type="ARBA" id="ARBA00022723"/>
    </source>
</evidence>
<evidence type="ECO:0000256" key="14">
    <source>
        <dbReference type="ARBA" id="ARBA00025589"/>
    </source>
</evidence>
<feature type="site" description="Substrate discrimination" evidence="16">
    <location>
        <position position="26"/>
    </location>
</feature>
<evidence type="ECO:0000256" key="6">
    <source>
        <dbReference type="ARBA" id="ARBA00022695"/>
    </source>
</evidence>
<dbReference type="RefSeq" id="WP_346028374.1">
    <property type="nucleotide sequence ID" value="NZ_BAAAON010000002.1"/>
</dbReference>
<dbReference type="Gene3D" id="1.10.150.20">
    <property type="entry name" value="5' to 3' exonuclease, C-terminal subdomain"/>
    <property type="match status" value="1"/>
</dbReference>
<keyword evidence="11 16" id="KW-0239">DNA-directed DNA polymerase</keyword>
<evidence type="ECO:0000256" key="4">
    <source>
        <dbReference type="ARBA" id="ARBA00022490"/>
    </source>
</evidence>
<dbReference type="InterPro" id="IPR043502">
    <property type="entry name" value="DNA/RNA_pol_sf"/>
</dbReference>
<evidence type="ECO:0000256" key="9">
    <source>
        <dbReference type="ARBA" id="ARBA00022763"/>
    </source>
</evidence>
<dbReference type="InterPro" id="IPR043128">
    <property type="entry name" value="Rev_trsase/Diguanyl_cyclase"/>
</dbReference>
<evidence type="ECO:0000256" key="1">
    <source>
        <dbReference type="ARBA" id="ARBA00004496"/>
    </source>
</evidence>
<feature type="active site" evidence="16">
    <location>
        <position position="116"/>
    </location>
</feature>
<comment type="similarity">
    <text evidence="2 16">Belongs to the DNA polymerase type-Y family.</text>
</comment>
<evidence type="ECO:0000256" key="17">
    <source>
        <dbReference type="SAM" id="MobiDB-lite"/>
    </source>
</evidence>
<feature type="binding site" evidence="16">
    <location>
        <position position="21"/>
    </location>
    <ligand>
        <name>Mg(2+)</name>
        <dbReference type="ChEBI" id="CHEBI:18420"/>
    </ligand>
</feature>
<keyword evidence="5 16" id="KW-0808">Transferase</keyword>
<keyword evidence="4 16" id="KW-0963">Cytoplasm</keyword>
<evidence type="ECO:0000259" key="18">
    <source>
        <dbReference type="PROSITE" id="PS50173"/>
    </source>
</evidence>
<dbReference type="CDD" id="cd03586">
    <property type="entry name" value="PolY_Pol_IV_kappa"/>
    <property type="match status" value="1"/>
</dbReference>
<evidence type="ECO:0000256" key="15">
    <source>
        <dbReference type="ARBA" id="ARBA00049244"/>
    </source>
</evidence>
<comment type="catalytic activity">
    <reaction evidence="15 16">
        <text>DNA(n) + a 2'-deoxyribonucleoside 5'-triphosphate = DNA(n+1) + diphosphate</text>
        <dbReference type="Rhea" id="RHEA:22508"/>
        <dbReference type="Rhea" id="RHEA-COMP:17339"/>
        <dbReference type="Rhea" id="RHEA-COMP:17340"/>
        <dbReference type="ChEBI" id="CHEBI:33019"/>
        <dbReference type="ChEBI" id="CHEBI:61560"/>
        <dbReference type="ChEBI" id="CHEBI:173112"/>
        <dbReference type="EC" id="2.7.7.7"/>
    </reaction>
</comment>
<sequence>MPVRSDLAGIEDADCTILHVDMDAFYVSVELLSRPDLQGKAVIAGSPSGRSVVLSASYEARRFGVRSAMPMVNALRLCPHAVVLEPHHHLYAEVSASVMEIFGSVTPMVEQLSVDEAFLDVAGSIRRLGSPRTIGELIRTMIHRELGITASVGIASTKFVAKIASTRAKPDGLLLIPAARTVEYLHTLPVSALWGVGAKTQEVLARLGIRTVEDVARTPVSVLQRTLGATGAHVHRLAWGQDPRPVTVSRQEKSIGAEETFASDVDDDDLLRAELLRLSHRTATRLRSAGLQTGGVSLKVRYADFSTLTRSRRLPEPADSAHALYAAACQLLESLGERPLSVRLIGIRAERLEGAAGTSHQLTIDRQDDNWRLAEQVLDKVNGKFGASMVLPARLLKPPSGARGGHPADGQPKRRDTGAQGPAGG</sequence>
<keyword evidence="12 16" id="KW-0238">DNA-binding</keyword>
<proteinExistence type="inferred from homology"/>
<dbReference type="Gene3D" id="3.30.1490.100">
    <property type="entry name" value="DNA polymerase, Y-family, little finger domain"/>
    <property type="match status" value="1"/>
</dbReference>
<evidence type="ECO:0000313" key="19">
    <source>
        <dbReference type="EMBL" id="GAA2176565.1"/>
    </source>
</evidence>
<dbReference type="InterPro" id="IPR001126">
    <property type="entry name" value="UmuC"/>
</dbReference>
<dbReference type="InterPro" id="IPR022880">
    <property type="entry name" value="DNApol_IV"/>
</dbReference>
<dbReference type="Pfam" id="PF00817">
    <property type="entry name" value="IMS"/>
    <property type="match status" value="1"/>
</dbReference>
<name>A0ABP5MPL0_9MICC</name>
<dbReference type="SUPFAM" id="SSF100879">
    <property type="entry name" value="Lesion bypass DNA polymerase (Y-family), little finger domain"/>
    <property type="match status" value="1"/>
</dbReference>
<organism evidence="19 20">
    <name type="scientific">Arthrobacter parietis</name>
    <dbReference type="NCBI Taxonomy" id="271434"/>
    <lineage>
        <taxon>Bacteria</taxon>
        <taxon>Bacillati</taxon>
        <taxon>Actinomycetota</taxon>
        <taxon>Actinomycetes</taxon>
        <taxon>Micrococcales</taxon>
        <taxon>Micrococcaceae</taxon>
        <taxon>Arthrobacter</taxon>
    </lineage>
</organism>
<dbReference type="NCBIfam" id="NF002677">
    <property type="entry name" value="PRK02406.1"/>
    <property type="match status" value="1"/>
</dbReference>
<keyword evidence="3 16" id="KW-0515">Mutator protein</keyword>
<dbReference type="PANTHER" id="PTHR11076">
    <property type="entry name" value="DNA REPAIR POLYMERASE UMUC / TRANSFERASE FAMILY MEMBER"/>
    <property type="match status" value="1"/>
</dbReference>
<feature type="binding site" evidence="16">
    <location>
        <position position="115"/>
    </location>
    <ligand>
        <name>Mg(2+)</name>
        <dbReference type="ChEBI" id="CHEBI:18420"/>
    </ligand>
</feature>
<evidence type="ECO:0000256" key="2">
    <source>
        <dbReference type="ARBA" id="ARBA00010945"/>
    </source>
</evidence>
<dbReference type="PANTHER" id="PTHR11076:SF33">
    <property type="entry name" value="DNA POLYMERASE KAPPA"/>
    <property type="match status" value="1"/>
</dbReference>
<accession>A0ABP5MPL0</accession>
<evidence type="ECO:0000256" key="16">
    <source>
        <dbReference type="HAMAP-Rule" id="MF_01113"/>
    </source>
</evidence>
<dbReference type="Pfam" id="PF11799">
    <property type="entry name" value="IMS_C"/>
    <property type="match status" value="1"/>
</dbReference>
<evidence type="ECO:0000256" key="10">
    <source>
        <dbReference type="ARBA" id="ARBA00022842"/>
    </source>
</evidence>
<evidence type="ECO:0000256" key="12">
    <source>
        <dbReference type="ARBA" id="ARBA00023125"/>
    </source>
</evidence>
<dbReference type="InterPro" id="IPR017961">
    <property type="entry name" value="DNA_pol_Y-fam_little_finger"/>
</dbReference>
<comment type="cofactor">
    <cofactor evidence="16">
        <name>Mg(2+)</name>
        <dbReference type="ChEBI" id="CHEBI:18420"/>
    </cofactor>
    <text evidence="16">Binds 2 magnesium ions per subunit.</text>
</comment>
<dbReference type="HAMAP" id="MF_01113">
    <property type="entry name" value="DNApol_IV"/>
    <property type="match status" value="1"/>
</dbReference>
<evidence type="ECO:0000256" key="7">
    <source>
        <dbReference type="ARBA" id="ARBA00022705"/>
    </source>
</evidence>
<evidence type="ECO:0000313" key="20">
    <source>
        <dbReference type="Proteomes" id="UP001500974"/>
    </source>
</evidence>
<keyword evidence="9 16" id="KW-0227">DNA damage</keyword>
<feature type="domain" description="UmuC" evidence="18">
    <location>
        <begin position="17"/>
        <end position="197"/>
    </location>
</feature>
<keyword evidence="20" id="KW-1185">Reference proteome</keyword>
<feature type="region of interest" description="Disordered" evidence="17">
    <location>
        <begin position="395"/>
        <end position="425"/>
    </location>
</feature>
<evidence type="ECO:0000256" key="3">
    <source>
        <dbReference type="ARBA" id="ARBA00022457"/>
    </source>
</evidence>
<keyword evidence="7 16" id="KW-0235">DNA replication</keyword>
<comment type="caution">
    <text evidence="19">The sequence shown here is derived from an EMBL/GenBank/DDBJ whole genome shotgun (WGS) entry which is preliminary data.</text>
</comment>
<gene>
    <name evidence="16 19" type="primary">dinB</name>
    <name evidence="19" type="ORF">GCM10009784_23540</name>
</gene>
<evidence type="ECO:0000256" key="11">
    <source>
        <dbReference type="ARBA" id="ARBA00022932"/>
    </source>
</evidence>
<evidence type="ECO:0000256" key="13">
    <source>
        <dbReference type="ARBA" id="ARBA00023204"/>
    </source>
</evidence>
<dbReference type="Gene3D" id="3.40.1170.60">
    <property type="match status" value="1"/>
</dbReference>
<reference evidence="20" key="1">
    <citation type="journal article" date="2019" name="Int. J. Syst. Evol. Microbiol.">
        <title>The Global Catalogue of Microorganisms (GCM) 10K type strain sequencing project: providing services to taxonomists for standard genome sequencing and annotation.</title>
        <authorList>
            <consortium name="The Broad Institute Genomics Platform"/>
            <consortium name="The Broad Institute Genome Sequencing Center for Infectious Disease"/>
            <person name="Wu L."/>
            <person name="Ma J."/>
        </authorList>
    </citation>
    <scope>NUCLEOTIDE SEQUENCE [LARGE SCALE GENOMIC DNA]</scope>
    <source>
        <strain evidence="20">JCM 14917</strain>
    </source>
</reference>
<evidence type="ECO:0000256" key="5">
    <source>
        <dbReference type="ARBA" id="ARBA00022679"/>
    </source>
</evidence>
<dbReference type="Pfam" id="PF21999">
    <property type="entry name" value="IMS_HHH_1"/>
    <property type="match status" value="1"/>
</dbReference>
<comment type="function">
    <text evidence="14 16">Poorly processive, error-prone DNA polymerase involved in untargeted mutagenesis. Copies undamaged DNA at stalled replication forks, which arise in vivo from mismatched or misaligned primer ends. These misaligned primers can be extended by PolIV. Exhibits no 3'-5' exonuclease (proofreading) activity. May be involved in translesional synthesis, in conjunction with the beta clamp from PolIII.</text>
</comment>
<protein>
    <recommendedName>
        <fullName evidence="16">DNA polymerase IV</fullName>
        <shortName evidence="16">Pol IV</shortName>
        <ecNumber evidence="16">2.7.7.7</ecNumber>
    </recommendedName>
</protein>
<dbReference type="InterPro" id="IPR036775">
    <property type="entry name" value="DNA_pol_Y-fam_lit_finger_sf"/>
</dbReference>
<dbReference type="Proteomes" id="UP001500974">
    <property type="component" value="Unassembled WGS sequence"/>
</dbReference>
<comment type="subunit">
    <text evidence="16">Monomer.</text>
</comment>
<keyword evidence="6 16" id="KW-0548">Nucleotidyltransferase</keyword>
<comment type="subcellular location">
    <subcellularLocation>
        <location evidence="1 16">Cytoplasm</location>
    </subcellularLocation>
</comment>
<keyword evidence="13 16" id="KW-0234">DNA repair</keyword>
<dbReference type="SUPFAM" id="SSF56672">
    <property type="entry name" value="DNA/RNA polymerases"/>
    <property type="match status" value="1"/>
</dbReference>
<dbReference type="PROSITE" id="PS50173">
    <property type="entry name" value="UMUC"/>
    <property type="match status" value="1"/>
</dbReference>
<dbReference type="EC" id="2.7.7.7" evidence="16"/>